<dbReference type="GO" id="GO:0005524">
    <property type="term" value="F:ATP binding"/>
    <property type="evidence" value="ECO:0007669"/>
    <property type="project" value="UniProtKB-KW"/>
</dbReference>
<reference evidence="11" key="1">
    <citation type="submission" date="2016-11" db="EMBL/GenBank/DDBJ databases">
        <authorList>
            <person name="Varghese N."/>
            <person name="Submissions S."/>
        </authorList>
    </citation>
    <scope>NUCLEOTIDE SEQUENCE [LARGE SCALE GENOMIC DNA]</scope>
    <source>
        <strain evidence="11">Sac-22</strain>
    </source>
</reference>
<dbReference type="SMART" id="SM00388">
    <property type="entry name" value="HisKA"/>
    <property type="match status" value="1"/>
</dbReference>
<dbReference type="PANTHER" id="PTHR43065:SF10">
    <property type="entry name" value="PEROXIDE STRESS-ACTIVATED HISTIDINE KINASE MAK3"/>
    <property type="match status" value="1"/>
</dbReference>
<keyword evidence="11" id="KW-1185">Reference proteome</keyword>
<keyword evidence="6 10" id="KW-0418">Kinase</keyword>
<proteinExistence type="predicted"/>
<keyword evidence="5" id="KW-0547">Nucleotide-binding</keyword>
<dbReference type="SUPFAM" id="SSF47384">
    <property type="entry name" value="Homodimeric domain of signal transducing histidine kinase"/>
    <property type="match status" value="1"/>
</dbReference>
<dbReference type="OrthoDB" id="8559580at2"/>
<dbReference type="InterPro" id="IPR003661">
    <property type="entry name" value="HisK_dim/P_dom"/>
</dbReference>
<dbReference type="PRINTS" id="PR00344">
    <property type="entry name" value="BCTRLSENSOR"/>
</dbReference>
<dbReference type="Pfam" id="PF02518">
    <property type="entry name" value="HATPase_c"/>
    <property type="match status" value="1"/>
</dbReference>
<accession>A0A1M7NZX1</accession>
<dbReference type="RefSeq" id="WP_072784123.1">
    <property type="nucleotide sequence ID" value="NZ_FRCX01000004.1"/>
</dbReference>
<dbReference type="GO" id="GO:0000155">
    <property type="term" value="F:phosphorelay sensor kinase activity"/>
    <property type="evidence" value="ECO:0007669"/>
    <property type="project" value="InterPro"/>
</dbReference>
<keyword evidence="3" id="KW-0597">Phosphoprotein</keyword>
<gene>
    <name evidence="10" type="ORF">SAMN05192549_104265</name>
</gene>
<evidence type="ECO:0000256" key="3">
    <source>
        <dbReference type="ARBA" id="ARBA00022553"/>
    </source>
</evidence>
<dbReference type="InterPro" id="IPR036097">
    <property type="entry name" value="HisK_dim/P_sf"/>
</dbReference>
<feature type="domain" description="Histidine kinase" evidence="9">
    <location>
        <begin position="24"/>
        <end position="238"/>
    </location>
</feature>
<evidence type="ECO:0000256" key="8">
    <source>
        <dbReference type="ARBA" id="ARBA00023012"/>
    </source>
</evidence>
<evidence type="ECO:0000313" key="11">
    <source>
        <dbReference type="Proteomes" id="UP000184339"/>
    </source>
</evidence>
<organism evidence="10 11">
    <name type="scientific">Duganella sacchari</name>
    <dbReference type="NCBI Taxonomy" id="551987"/>
    <lineage>
        <taxon>Bacteria</taxon>
        <taxon>Pseudomonadati</taxon>
        <taxon>Pseudomonadota</taxon>
        <taxon>Betaproteobacteria</taxon>
        <taxon>Burkholderiales</taxon>
        <taxon>Oxalobacteraceae</taxon>
        <taxon>Telluria group</taxon>
        <taxon>Duganella</taxon>
    </lineage>
</organism>
<dbReference type="InterPro" id="IPR005467">
    <property type="entry name" value="His_kinase_dom"/>
</dbReference>
<dbReference type="InterPro" id="IPR004358">
    <property type="entry name" value="Sig_transdc_His_kin-like_C"/>
</dbReference>
<evidence type="ECO:0000313" key="10">
    <source>
        <dbReference type="EMBL" id="SHN09234.1"/>
    </source>
</evidence>
<keyword evidence="8" id="KW-0902">Two-component regulatory system</keyword>
<evidence type="ECO:0000256" key="4">
    <source>
        <dbReference type="ARBA" id="ARBA00022679"/>
    </source>
</evidence>
<dbReference type="PANTHER" id="PTHR43065">
    <property type="entry name" value="SENSOR HISTIDINE KINASE"/>
    <property type="match status" value="1"/>
</dbReference>
<keyword evidence="7" id="KW-0067">ATP-binding</keyword>
<dbReference type="STRING" id="551987.SAMN05192549_104265"/>
<dbReference type="Gene3D" id="3.30.565.10">
    <property type="entry name" value="Histidine kinase-like ATPase, C-terminal domain"/>
    <property type="match status" value="1"/>
</dbReference>
<evidence type="ECO:0000256" key="6">
    <source>
        <dbReference type="ARBA" id="ARBA00022777"/>
    </source>
</evidence>
<dbReference type="EC" id="2.7.13.3" evidence="2"/>
<dbReference type="Proteomes" id="UP000184339">
    <property type="component" value="Unassembled WGS sequence"/>
</dbReference>
<evidence type="ECO:0000256" key="5">
    <source>
        <dbReference type="ARBA" id="ARBA00022741"/>
    </source>
</evidence>
<evidence type="ECO:0000256" key="1">
    <source>
        <dbReference type="ARBA" id="ARBA00000085"/>
    </source>
</evidence>
<name>A0A1M7NZX1_9BURK</name>
<comment type="catalytic activity">
    <reaction evidence="1">
        <text>ATP + protein L-histidine = ADP + protein N-phospho-L-histidine.</text>
        <dbReference type="EC" id="2.7.13.3"/>
    </reaction>
</comment>
<dbReference type="EMBL" id="FRCX01000004">
    <property type="protein sequence ID" value="SHN09234.1"/>
    <property type="molecule type" value="Genomic_DNA"/>
</dbReference>
<evidence type="ECO:0000259" key="9">
    <source>
        <dbReference type="PROSITE" id="PS50109"/>
    </source>
</evidence>
<keyword evidence="4" id="KW-0808">Transferase</keyword>
<dbReference type="SMART" id="SM00387">
    <property type="entry name" value="HATPase_c"/>
    <property type="match status" value="1"/>
</dbReference>
<protein>
    <recommendedName>
        <fullName evidence="2">histidine kinase</fullName>
        <ecNumber evidence="2">2.7.13.3</ecNumber>
    </recommendedName>
</protein>
<dbReference type="InterPro" id="IPR036890">
    <property type="entry name" value="HATPase_C_sf"/>
</dbReference>
<dbReference type="CDD" id="cd00082">
    <property type="entry name" value="HisKA"/>
    <property type="match status" value="1"/>
</dbReference>
<evidence type="ECO:0000256" key="7">
    <source>
        <dbReference type="ARBA" id="ARBA00022840"/>
    </source>
</evidence>
<sequence>MASPPPSPDLRPVRLNALGEFAASIAHEVKQPLAAVTINAEACMKWLEQDPPRLEQARAALRVVMQASTAAAGMVRSLHGMACQAAPERSTFIVEDALREVLQLMRGELRQHGITMIEDYAAAPYQLTADRVQLAQVMLNLLLNAIEALKDSAAPRTLALKTLLADGALRISIEDSGAGIPAALAERIFEPLFSTKPGGTGMGLAICRSIVQAHGGQIWTTTVQPQGAAFHLSFKEYTVWTPSRS</sequence>
<dbReference type="PROSITE" id="PS50109">
    <property type="entry name" value="HIS_KIN"/>
    <property type="match status" value="1"/>
</dbReference>
<dbReference type="InterPro" id="IPR003594">
    <property type="entry name" value="HATPase_dom"/>
</dbReference>
<dbReference type="SUPFAM" id="SSF55874">
    <property type="entry name" value="ATPase domain of HSP90 chaperone/DNA topoisomerase II/histidine kinase"/>
    <property type="match status" value="1"/>
</dbReference>
<dbReference type="Gene3D" id="1.10.287.130">
    <property type="match status" value="1"/>
</dbReference>
<dbReference type="AlphaFoldDB" id="A0A1M7NZX1"/>
<evidence type="ECO:0000256" key="2">
    <source>
        <dbReference type="ARBA" id="ARBA00012438"/>
    </source>
</evidence>
<dbReference type="Pfam" id="PF00512">
    <property type="entry name" value="HisKA"/>
    <property type="match status" value="1"/>
</dbReference>